<accession>M0MEW7</accession>
<gene>
    <name evidence="3" type="ORF">C449_12625</name>
</gene>
<protein>
    <submittedName>
        <fullName evidence="3">Uncharacterized protein</fullName>
    </submittedName>
</protein>
<dbReference type="PATRIC" id="fig|1227455.4.peg.2586"/>
<dbReference type="PROSITE" id="PS51318">
    <property type="entry name" value="TAT"/>
    <property type="match status" value="1"/>
</dbReference>
<keyword evidence="2" id="KW-0472">Membrane</keyword>
<evidence type="ECO:0000256" key="1">
    <source>
        <dbReference type="SAM" id="MobiDB-lite"/>
    </source>
</evidence>
<evidence type="ECO:0000313" key="3">
    <source>
        <dbReference type="EMBL" id="EMA43883.1"/>
    </source>
</evidence>
<evidence type="ECO:0000313" key="4">
    <source>
        <dbReference type="Proteomes" id="UP000011669"/>
    </source>
</evidence>
<dbReference type="InParanoid" id="M0MEW7"/>
<keyword evidence="2" id="KW-0812">Transmembrane</keyword>
<organism evidence="3 4">
    <name type="scientific">Halococcus saccharolyticus DSM 5350</name>
    <dbReference type="NCBI Taxonomy" id="1227455"/>
    <lineage>
        <taxon>Archaea</taxon>
        <taxon>Methanobacteriati</taxon>
        <taxon>Methanobacteriota</taxon>
        <taxon>Stenosarchaea group</taxon>
        <taxon>Halobacteria</taxon>
        <taxon>Halobacteriales</taxon>
        <taxon>Halococcaceae</taxon>
        <taxon>Halococcus</taxon>
    </lineage>
</organism>
<comment type="caution">
    <text evidence="3">The sequence shown here is derived from an EMBL/GenBank/DDBJ whole genome shotgun (WGS) entry which is preliminary data.</text>
</comment>
<dbReference type="EMBL" id="AOMD01000027">
    <property type="protein sequence ID" value="EMA43883.1"/>
    <property type="molecule type" value="Genomic_DNA"/>
</dbReference>
<reference evidence="3 4" key="1">
    <citation type="journal article" date="2014" name="PLoS Genet.">
        <title>Phylogenetically driven sequencing of extremely halophilic archaea reveals strategies for static and dynamic osmo-response.</title>
        <authorList>
            <person name="Becker E.A."/>
            <person name="Seitzer P.M."/>
            <person name="Tritt A."/>
            <person name="Larsen D."/>
            <person name="Krusor M."/>
            <person name="Yao A.I."/>
            <person name="Wu D."/>
            <person name="Madern D."/>
            <person name="Eisen J.A."/>
            <person name="Darling A.E."/>
            <person name="Facciotti M.T."/>
        </authorList>
    </citation>
    <scope>NUCLEOTIDE SEQUENCE [LARGE SCALE GENOMIC DNA]</scope>
    <source>
        <strain evidence="3 4">DSM 5350</strain>
    </source>
</reference>
<dbReference type="AlphaFoldDB" id="M0MEW7"/>
<feature type="transmembrane region" description="Helical" evidence="2">
    <location>
        <begin position="20"/>
        <end position="38"/>
    </location>
</feature>
<feature type="compositionally biased region" description="Gly residues" evidence="1">
    <location>
        <begin position="193"/>
        <end position="213"/>
    </location>
</feature>
<keyword evidence="2" id="KW-1133">Transmembrane helix</keyword>
<feature type="region of interest" description="Disordered" evidence="1">
    <location>
        <begin position="192"/>
        <end position="213"/>
    </location>
</feature>
<dbReference type="OrthoDB" id="213757at2157"/>
<proteinExistence type="predicted"/>
<dbReference type="InterPro" id="IPR006311">
    <property type="entry name" value="TAT_signal"/>
</dbReference>
<dbReference type="Proteomes" id="UP000011669">
    <property type="component" value="Unassembled WGS sequence"/>
</dbReference>
<dbReference type="RefSeq" id="WP_006078384.1">
    <property type="nucleotide sequence ID" value="NZ_AOMD01000027.1"/>
</dbReference>
<evidence type="ECO:0000256" key="2">
    <source>
        <dbReference type="SAM" id="Phobius"/>
    </source>
</evidence>
<keyword evidence="4" id="KW-1185">Reference proteome</keyword>
<sequence length="213" mass="22437">MTESDDSGNRIDRRGLLRRIGALGVTGVVGVGGFQFFATEPVFALEKETFTAADVSIDSADGTIDDIWFQPELTYSWGDLDSSPHTLKFTLSTEGPDGGYFEKVGSESKYNEALEDGKSASGSYDFQNELSLIENTSWYKSAFSADGDGESKVVDLTVQVKAELATNDGTTHTDTKEAPFSINVTNRQVKFGNQGGSGSGSGGVGGIAGTGGN</sequence>
<name>M0MEW7_9EURY</name>